<dbReference type="Pfam" id="PF00300">
    <property type="entry name" value="His_Phos_1"/>
    <property type="match status" value="2"/>
</dbReference>
<keyword evidence="9" id="KW-1185">Reference proteome</keyword>
<evidence type="ECO:0000256" key="3">
    <source>
        <dbReference type="ARBA" id="ARBA00023235"/>
    </source>
</evidence>
<dbReference type="PANTHER" id="PTHR11931">
    <property type="entry name" value="PHOSPHOGLYCERATE MUTASE"/>
    <property type="match status" value="1"/>
</dbReference>
<dbReference type="AlphaFoldDB" id="A0A9W7GCW7"/>
<keyword evidence="3 7" id="KW-0413">Isomerase</keyword>
<evidence type="ECO:0000313" key="8">
    <source>
        <dbReference type="EMBL" id="GMI41837.1"/>
    </source>
</evidence>
<dbReference type="CDD" id="cd07067">
    <property type="entry name" value="HP_PGM_like"/>
    <property type="match status" value="1"/>
</dbReference>
<feature type="binding site" evidence="5">
    <location>
        <begin position="141"/>
        <end position="144"/>
    </location>
    <ligand>
        <name>substrate</name>
    </ligand>
</feature>
<sequence length="465" mass="53506">MRLQALQERVLSLASRSPFLTNVSRAYSVKLPSTSVVESTSGHFKLEDKQGDEALHTLVLLRHGESQWNTENRYTGWCDVPLTPTGEGEARTAGRLLFESGIELDCAHTSLLKRASFSTNMALNTSFQHWVPVNKTWRLNERHYGALQGYNKDSAFEELGIDQEMVMRMRRSYETPPPKMRDDHEFWHGGDRRYRDLSEDELEATRGESLKDCANRLRPYWEQVVKRDLREGKKVLIVSHANTLRSLIKEIDDISDEDIKGMSIPTGIPLLYRLDANLKPVLPSDIESKYGAEPRGYTSRQTTDYGFNGVFIGDTKRLELIQSKRDLTNRDWQRIILNNIFNQTVEECETATAASPIVDTRHLWWKVHEKMMGGQCLSSEYGNMLLLRKMFHMLEEMVEGRKQKQLTKNGFKAMIEKLHLDNAGKVIPAFEPADKQRRRNFAHIKMIKNGYSKAHMDALVKEGVM</sequence>
<dbReference type="EC" id="5.4.2.11" evidence="7"/>
<comment type="catalytic activity">
    <reaction evidence="7">
        <text>(2R)-2-phosphoglycerate = (2R)-3-phosphoglycerate</text>
        <dbReference type="Rhea" id="RHEA:15901"/>
        <dbReference type="ChEBI" id="CHEBI:58272"/>
        <dbReference type="ChEBI" id="CHEBI:58289"/>
        <dbReference type="EC" id="5.4.2.11"/>
    </reaction>
</comment>
<dbReference type="InterPro" id="IPR001345">
    <property type="entry name" value="PG/BPGM_mutase_AS"/>
</dbReference>
<comment type="similarity">
    <text evidence="1 7">Belongs to the phosphoglycerate mutase family. BPG-dependent PGAM subfamily.</text>
</comment>
<dbReference type="InterPro" id="IPR005952">
    <property type="entry name" value="Phosphogly_mut1"/>
</dbReference>
<evidence type="ECO:0000256" key="1">
    <source>
        <dbReference type="ARBA" id="ARBA00006717"/>
    </source>
</evidence>
<dbReference type="Proteomes" id="UP001165065">
    <property type="component" value="Unassembled WGS sequence"/>
</dbReference>
<dbReference type="OrthoDB" id="354304at2759"/>
<evidence type="ECO:0000256" key="6">
    <source>
        <dbReference type="PIRSR" id="PIRSR613078-3"/>
    </source>
</evidence>
<evidence type="ECO:0000256" key="4">
    <source>
        <dbReference type="PIRSR" id="PIRSR613078-1"/>
    </source>
</evidence>
<dbReference type="SUPFAM" id="SSF53254">
    <property type="entry name" value="Phosphoglycerate mutase-like"/>
    <property type="match status" value="1"/>
</dbReference>
<dbReference type="Gene3D" id="3.40.50.1240">
    <property type="entry name" value="Phosphoglycerate mutase-like"/>
    <property type="match status" value="1"/>
</dbReference>
<dbReference type="PROSITE" id="PS00175">
    <property type="entry name" value="PG_MUTASE"/>
    <property type="match status" value="1"/>
</dbReference>
<dbReference type="EMBL" id="BRYA01000158">
    <property type="protein sequence ID" value="GMI41837.1"/>
    <property type="molecule type" value="Genomic_DNA"/>
</dbReference>
<dbReference type="InterPro" id="IPR029033">
    <property type="entry name" value="His_PPase_superfam"/>
</dbReference>
<feature type="binding site" evidence="5">
    <location>
        <begin position="75"/>
        <end position="76"/>
    </location>
    <ligand>
        <name>substrate</name>
    </ligand>
</feature>
<dbReference type="SMART" id="SM00855">
    <property type="entry name" value="PGAM"/>
    <property type="match status" value="1"/>
</dbReference>
<protein>
    <recommendedName>
        <fullName evidence="7">Phosphoglycerate mutase</fullName>
        <ecNumber evidence="7">5.4.2.11</ecNumber>
    </recommendedName>
</protein>
<keyword evidence="2 7" id="KW-0324">Glycolysis</keyword>
<reference evidence="9" key="1">
    <citation type="journal article" date="2023" name="Commun. Biol.">
        <title>Genome analysis of Parmales, the sister group of diatoms, reveals the evolutionary specialization of diatoms from phago-mixotrophs to photoautotrophs.</title>
        <authorList>
            <person name="Ban H."/>
            <person name="Sato S."/>
            <person name="Yoshikawa S."/>
            <person name="Yamada K."/>
            <person name="Nakamura Y."/>
            <person name="Ichinomiya M."/>
            <person name="Sato N."/>
            <person name="Blanc-Mathieu R."/>
            <person name="Endo H."/>
            <person name="Kuwata A."/>
            <person name="Ogata H."/>
        </authorList>
    </citation>
    <scope>NUCLEOTIDE SEQUENCE [LARGE SCALE GENOMIC DNA]</scope>
</reference>
<feature type="binding site" evidence="5">
    <location>
        <position position="152"/>
    </location>
    <ligand>
        <name>substrate</name>
    </ligand>
</feature>
<feature type="site" description="Transition state stabilizer" evidence="6">
    <location>
        <position position="240"/>
    </location>
</feature>
<dbReference type="GO" id="GO:0004619">
    <property type="term" value="F:phosphoglycerate mutase activity"/>
    <property type="evidence" value="ECO:0007669"/>
    <property type="project" value="UniProtKB-EC"/>
</dbReference>
<gene>
    <name evidence="8" type="ORF">TrCOL_g3718</name>
</gene>
<feature type="active site" description="Proton donor/acceptor" evidence="4">
    <location>
        <position position="141"/>
    </location>
</feature>
<feature type="binding site" evidence="5">
    <location>
        <position position="114"/>
    </location>
    <ligand>
        <name>substrate</name>
    </ligand>
</feature>
<feature type="binding site" evidence="5">
    <location>
        <begin position="62"/>
        <end position="69"/>
    </location>
    <ligand>
        <name>substrate</name>
    </ligand>
</feature>
<feature type="active site" description="Tele-phosphohistidine intermediate" evidence="4">
    <location>
        <position position="63"/>
    </location>
</feature>
<dbReference type="GO" id="GO:0006096">
    <property type="term" value="P:glycolytic process"/>
    <property type="evidence" value="ECO:0007669"/>
    <property type="project" value="UniProtKB-KW"/>
</dbReference>
<evidence type="ECO:0000313" key="9">
    <source>
        <dbReference type="Proteomes" id="UP001165065"/>
    </source>
</evidence>
<accession>A0A9W7GCW7</accession>
<feature type="binding site" evidence="5">
    <location>
        <begin position="170"/>
        <end position="171"/>
    </location>
    <ligand>
        <name>substrate</name>
    </ligand>
</feature>
<evidence type="ECO:0000256" key="5">
    <source>
        <dbReference type="PIRSR" id="PIRSR613078-2"/>
    </source>
</evidence>
<comment type="caution">
    <text evidence="8">The sequence shown here is derived from an EMBL/GenBank/DDBJ whole genome shotgun (WGS) entry which is preliminary data.</text>
</comment>
<name>A0A9W7GCW7_9STRA</name>
<dbReference type="NCBIfam" id="TIGR01258">
    <property type="entry name" value="pgm_1"/>
    <property type="match status" value="1"/>
</dbReference>
<proteinExistence type="inferred from homology"/>
<dbReference type="HAMAP" id="MF_01039">
    <property type="entry name" value="PGAM_GpmA"/>
    <property type="match status" value="1"/>
</dbReference>
<dbReference type="InterPro" id="IPR013078">
    <property type="entry name" value="His_Pase_superF_clade-1"/>
</dbReference>
<organism evidence="8 9">
    <name type="scientific">Triparma columacea</name>
    <dbReference type="NCBI Taxonomy" id="722753"/>
    <lineage>
        <taxon>Eukaryota</taxon>
        <taxon>Sar</taxon>
        <taxon>Stramenopiles</taxon>
        <taxon>Ochrophyta</taxon>
        <taxon>Bolidophyceae</taxon>
        <taxon>Parmales</taxon>
        <taxon>Triparmaceae</taxon>
        <taxon>Triparma</taxon>
    </lineage>
</organism>
<evidence type="ECO:0000256" key="7">
    <source>
        <dbReference type="RuleBase" id="RU004511"/>
    </source>
</evidence>
<evidence type="ECO:0000256" key="2">
    <source>
        <dbReference type="ARBA" id="ARBA00023152"/>
    </source>
</evidence>